<keyword evidence="6" id="KW-1185">Reference proteome</keyword>
<feature type="coiled-coil region" evidence="1">
    <location>
        <begin position="72"/>
        <end position="103"/>
    </location>
</feature>
<keyword evidence="3" id="KW-1133">Transmembrane helix</keyword>
<evidence type="ECO:0000259" key="4">
    <source>
        <dbReference type="SMART" id="SM00635"/>
    </source>
</evidence>
<dbReference type="SMART" id="SM00635">
    <property type="entry name" value="BID_2"/>
    <property type="match status" value="4"/>
</dbReference>
<feature type="region of interest" description="Disordered" evidence="2">
    <location>
        <begin position="35"/>
        <end position="66"/>
    </location>
</feature>
<evidence type="ECO:0000256" key="3">
    <source>
        <dbReference type="SAM" id="Phobius"/>
    </source>
</evidence>
<reference evidence="6" key="1">
    <citation type="submission" date="2016-10" db="EMBL/GenBank/DDBJ databases">
        <authorList>
            <person name="Varghese N."/>
            <person name="Submissions S."/>
        </authorList>
    </citation>
    <scope>NUCLEOTIDE SEQUENCE [LARGE SCALE GENOMIC DNA]</scope>
    <source>
        <strain evidence="6">XBD2006</strain>
    </source>
</reference>
<accession>A0A1G5GIJ8</accession>
<feature type="domain" description="BIG2" evidence="4">
    <location>
        <begin position="364"/>
        <end position="440"/>
    </location>
</feature>
<dbReference type="PANTHER" id="PTHR23019">
    <property type="entry name" value="NUCLEAR PORE MEMBRANE GLYCOPROTEIN GP210-RELATED"/>
    <property type="match status" value="1"/>
</dbReference>
<dbReference type="SUPFAM" id="SSF49373">
    <property type="entry name" value="Invasin/intimin cell-adhesion fragments"/>
    <property type="match status" value="4"/>
</dbReference>
<dbReference type="EMBL" id="FMUR01000021">
    <property type="protein sequence ID" value="SCY51169.1"/>
    <property type="molecule type" value="Genomic_DNA"/>
</dbReference>
<evidence type="ECO:0000313" key="5">
    <source>
        <dbReference type="EMBL" id="SCY51169.1"/>
    </source>
</evidence>
<feature type="domain" description="BIG2" evidence="4">
    <location>
        <begin position="111"/>
        <end position="188"/>
    </location>
</feature>
<evidence type="ECO:0000313" key="6">
    <source>
        <dbReference type="Proteomes" id="UP000183047"/>
    </source>
</evidence>
<keyword evidence="3" id="KW-0472">Membrane</keyword>
<dbReference type="PANTHER" id="PTHR23019:SF0">
    <property type="entry name" value="NUCLEAR PORE MEMBRANE GLYCOPROTEIN 210"/>
    <property type="match status" value="1"/>
</dbReference>
<evidence type="ECO:0000256" key="2">
    <source>
        <dbReference type="SAM" id="MobiDB-lite"/>
    </source>
</evidence>
<dbReference type="Proteomes" id="UP000183047">
    <property type="component" value="Unassembled WGS sequence"/>
</dbReference>
<evidence type="ECO:0000256" key="1">
    <source>
        <dbReference type="SAM" id="Coils"/>
    </source>
</evidence>
<feature type="compositionally biased region" description="Basic and acidic residues" evidence="2">
    <location>
        <begin position="35"/>
        <end position="57"/>
    </location>
</feature>
<protein>
    <submittedName>
        <fullName evidence="5">Ig-like domain (Group 2)</fullName>
    </submittedName>
</protein>
<organism evidence="5 6">
    <name type="scientific">Butyrivibrio hungatei</name>
    <dbReference type="NCBI Taxonomy" id="185008"/>
    <lineage>
        <taxon>Bacteria</taxon>
        <taxon>Bacillati</taxon>
        <taxon>Bacillota</taxon>
        <taxon>Clostridia</taxon>
        <taxon>Lachnospirales</taxon>
        <taxon>Lachnospiraceae</taxon>
        <taxon>Butyrivibrio</taxon>
    </lineage>
</organism>
<feature type="transmembrane region" description="Helical" evidence="3">
    <location>
        <begin position="608"/>
        <end position="629"/>
    </location>
</feature>
<feature type="domain" description="BIG2" evidence="4">
    <location>
        <begin position="283"/>
        <end position="360"/>
    </location>
</feature>
<dbReference type="InterPro" id="IPR045197">
    <property type="entry name" value="NUP210-like"/>
</dbReference>
<proteinExistence type="predicted"/>
<sequence length="636" mass="69829">MAIVVTGFFLSNFFDVGTPLVYAVEEPELIKEKEDNLQNDGVRNEIEESTGDVEKVSEPASEYPEQKDVFTEKKKQEVVIKAEKENQSEEKKAEEQAEKVVKEDESQAQVKVTEIDLGNYNNQMYVGEKQLLMVGILPLSASDKTVTYSSDNQSVASVNGFGRITAISAGTATITATCGDISGSFQLTVKNVEKEEVSEVEVNEIDLGEYKTEMIEGEKQLLSVSIMPVGAMGRKITYSSGDQSVASVNGFGRIHALSEGVTTITVKCGGKENSFQLTVKKKKSVTIEISDYEEKLKVGDVMRISARVYPVDTVGAELEYKSSDETIATVNSSGEVKGISKGKVTIAVSACGITENVKLDVVVATKKIELSKDYFIFRPGQSDRISATVFPSDASQELTFKSLDPSIVSVSDDGSIKANKVGNTSVIVSNGDVSISATVIVNTSGKQATEENEIDSEFAGSKAFGDIRYSKILKQAECKRISSELLRYIYENSKSISVLGDGYTIHVDGDKILNYENELLTGINLTTNKYGDCEFVINDGKNLCGEISISFDSETVRKLCIKDKKLFLYNEAKHTYERIQFDTLENISITKAGKYMFSDGKIRTKNNYLAMGFGGTSFILVLLGIYVGVKKQYWFW</sequence>
<keyword evidence="3" id="KW-0812">Transmembrane</keyword>
<dbReference type="InterPro" id="IPR008964">
    <property type="entry name" value="Invasin/intimin_cell_adhesion"/>
</dbReference>
<keyword evidence="1" id="KW-0175">Coiled coil</keyword>
<feature type="domain" description="BIG2" evidence="4">
    <location>
        <begin position="201"/>
        <end position="278"/>
    </location>
</feature>
<dbReference type="Pfam" id="PF02368">
    <property type="entry name" value="Big_2"/>
    <property type="match status" value="4"/>
</dbReference>
<dbReference type="Gene3D" id="2.60.40.1080">
    <property type="match status" value="4"/>
</dbReference>
<gene>
    <name evidence="5" type="ORF">SAMN02910451_02881</name>
</gene>
<dbReference type="AlphaFoldDB" id="A0A1G5GIJ8"/>
<name>A0A1G5GIJ8_9FIRM</name>
<dbReference type="InterPro" id="IPR003343">
    <property type="entry name" value="Big_2"/>
</dbReference>